<protein>
    <submittedName>
        <fullName evidence="2 4">Uncharacterized protein</fullName>
    </submittedName>
</protein>
<evidence type="ECO:0000313" key="3">
    <source>
        <dbReference type="Proteomes" id="UP000275846"/>
    </source>
</evidence>
<gene>
    <name evidence="2" type="ORF">SSLN_LOCUS4046</name>
</gene>
<dbReference type="EMBL" id="UYSU01032727">
    <property type="protein sequence ID" value="VDL90431.1"/>
    <property type="molecule type" value="Genomic_DNA"/>
</dbReference>
<dbReference type="OrthoDB" id="6274885at2759"/>
<dbReference type="AlphaFoldDB" id="A0A183SIJ8"/>
<reference evidence="4" key="1">
    <citation type="submission" date="2016-06" db="UniProtKB">
        <authorList>
            <consortium name="WormBaseParasite"/>
        </authorList>
    </citation>
    <scope>IDENTIFICATION</scope>
</reference>
<feature type="compositionally biased region" description="Basic residues" evidence="1">
    <location>
        <begin position="59"/>
        <end position="72"/>
    </location>
</feature>
<evidence type="ECO:0000313" key="2">
    <source>
        <dbReference type="EMBL" id="VDL90431.1"/>
    </source>
</evidence>
<dbReference type="WBParaSite" id="SSLN_0000419001-mRNA-1">
    <property type="protein sequence ID" value="SSLN_0000419001-mRNA-1"/>
    <property type="gene ID" value="SSLN_0000419001"/>
</dbReference>
<proteinExistence type="predicted"/>
<reference evidence="2 3" key="2">
    <citation type="submission" date="2018-11" db="EMBL/GenBank/DDBJ databases">
        <authorList>
            <consortium name="Pathogen Informatics"/>
        </authorList>
    </citation>
    <scope>NUCLEOTIDE SEQUENCE [LARGE SCALE GENOMIC DNA]</scope>
    <source>
        <strain evidence="2 3">NST_G2</strain>
    </source>
</reference>
<organism evidence="4">
    <name type="scientific">Schistocephalus solidus</name>
    <name type="common">Tapeworm</name>
    <dbReference type="NCBI Taxonomy" id="70667"/>
    <lineage>
        <taxon>Eukaryota</taxon>
        <taxon>Metazoa</taxon>
        <taxon>Spiralia</taxon>
        <taxon>Lophotrochozoa</taxon>
        <taxon>Platyhelminthes</taxon>
        <taxon>Cestoda</taxon>
        <taxon>Eucestoda</taxon>
        <taxon>Diphyllobothriidea</taxon>
        <taxon>Diphyllobothriidae</taxon>
        <taxon>Schistocephalus</taxon>
    </lineage>
</organism>
<feature type="region of interest" description="Disordered" evidence="1">
    <location>
        <begin position="1"/>
        <end position="93"/>
    </location>
</feature>
<accession>A0A183SIJ8</accession>
<evidence type="ECO:0000256" key="1">
    <source>
        <dbReference type="SAM" id="MobiDB-lite"/>
    </source>
</evidence>
<keyword evidence="3" id="KW-1185">Reference proteome</keyword>
<sequence>MARVAVSSDPASGLHDSVLPPEPGECVGEDAVLPAESGPPEETVLPVTETVGLGEPPSKRRRRQHKKKKKQQRSIGVAAPASQSSYAEGELQDESQVAEGLEDEEMVTDTPLRQPFQRIIFDEDGQACEVLLRTGLQAQVNRRHQKRLGTSSYNWSDAAELTSATSTILSVVSGRKRPPSERPGRASTASAAAKNLENDYSTVVNYWYTTLDWLDKKAYETETSAQYVTPEEVTGVLDEFSTALEADLEGLREAAPINVFDAGEDGSEPHDGSGA</sequence>
<dbReference type="STRING" id="70667.A0A183SIJ8"/>
<evidence type="ECO:0000313" key="4">
    <source>
        <dbReference type="WBParaSite" id="SSLN_0000419001-mRNA-1"/>
    </source>
</evidence>
<dbReference type="Proteomes" id="UP000275846">
    <property type="component" value="Unassembled WGS sequence"/>
</dbReference>
<name>A0A183SIJ8_SCHSO</name>